<evidence type="ECO:0000313" key="3">
    <source>
        <dbReference type="Proteomes" id="UP000275267"/>
    </source>
</evidence>
<keyword evidence="3" id="KW-1185">Reference proteome</keyword>
<dbReference type="STRING" id="4540.A0A3L6QQF6"/>
<dbReference type="EMBL" id="PQIB02000011">
    <property type="protein sequence ID" value="RLM86062.1"/>
    <property type="molecule type" value="Genomic_DNA"/>
</dbReference>
<sequence>MSPRGGYEVWPAVRWDTPLSPRLLHACTSPAGVPAARSLAFAPRGSGIAIRLGLGACCPRAGARESPAAAARSALRSAAGQRARNGRPPILPGPAGGSKRAAHPSPDPFQATVLRTDPPPSEQEPGGGRERDREAEPVTRVFDPWPVFFRREWSRNWPFLTGFAVTGYLIAKMTANFTEEDLRNSKFVKEHKKH</sequence>
<proteinExistence type="predicted"/>
<feature type="compositionally biased region" description="Low complexity" evidence="1">
    <location>
        <begin position="72"/>
        <end position="83"/>
    </location>
</feature>
<gene>
    <name evidence="2" type="ORF">C2845_PM04G17230</name>
</gene>
<dbReference type="Proteomes" id="UP000275267">
    <property type="component" value="Unassembled WGS sequence"/>
</dbReference>
<evidence type="ECO:0000313" key="2">
    <source>
        <dbReference type="EMBL" id="RLM86062.1"/>
    </source>
</evidence>
<feature type="region of interest" description="Disordered" evidence="1">
    <location>
        <begin position="72"/>
        <end position="137"/>
    </location>
</feature>
<dbReference type="PANTHER" id="PTHR34565">
    <property type="entry name" value="TRANSMEMBRANE PROTEIN"/>
    <property type="match status" value="1"/>
</dbReference>
<comment type="caution">
    <text evidence="2">The sequence shown here is derived from an EMBL/GenBank/DDBJ whole genome shotgun (WGS) entry which is preliminary data.</text>
</comment>
<evidence type="ECO:0000256" key="1">
    <source>
        <dbReference type="SAM" id="MobiDB-lite"/>
    </source>
</evidence>
<protein>
    <submittedName>
        <fullName evidence="2">Uncharacterized protein</fullName>
    </submittedName>
</protein>
<dbReference type="AlphaFoldDB" id="A0A3L6QQF6"/>
<organism evidence="2 3">
    <name type="scientific">Panicum miliaceum</name>
    <name type="common">Proso millet</name>
    <name type="synonym">Broomcorn millet</name>
    <dbReference type="NCBI Taxonomy" id="4540"/>
    <lineage>
        <taxon>Eukaryota</taxon>
        <taxon>Viridiplantae</taxon>
        <taxon>Streptophyta</taxon>
        <taxon>Embryophyta</taxon>
        <taxon>Tracheophyta</taxon>
        <taxon>Spermatophyta</taxon>
        <taxon>Magnoliopsida</taxon>
        <taxon>Liliopsida</taxon>
        <taxon>Poales</taxon>
        <taxon>Poaceae</taxon>
        <taxon>PACMAD clade</taxon>
        <taxon>Panicoideae</taxon>
        <taxon>Panicodae</taxon>
        <taxon>Paniceae</taxon>
        <taxon>Panicinae</taxon>
        <taxon>Panicum</taxon>
        <taxon>Panicum sect. Panicum</taxon>
    </lineage>
</organism>
<name>A0A3L6QQF6_PANMI</name>
<dbReference type="OrthoDB" id="15815at2759"/>
<dbReference type="PANTHER" id="PTHR34565:SF1">
    <property type="entry name" value="TRANSMEMBRANE PROTEIN"/>
    <property type="match status" value="1"/>
</dbReference>
<reference evidence="3" key="1">
    <citation type="journal article" date="2019" name="Nat. Commun.">
        <title>The genome of broomcorn millet.</title>
        <authorList>
            <person name="Zou C."/>
            <person name="Miki D."/>
            <person name="Li D."/>
            <person name="Tang Q."/>
            <person name="Xiao L."/>
            <person name="Rajput S."/>
            <person name="Deng P."/>
            <person name="Jia W."/>
            <person name="Huang R."/>
            <person name="Zhang M."/>
            <person name="Sun Y."/>
            <person name="Hu J."/>
            <person name="Fu X."/>
            <person name="Schnable P.S."/>
            <person name="Li F."/>
            <person name="Zhang H."/>
            <person name="Feng B."/>
            <person name="Zhu X."/>
            <person name="Liu R."/>
            <person name="Schnable J.C."/>
            <person name="Zhu J.-K."/>
            <person name="Zhang H."/>
        </authorList>
    </citation>
    <scope>NUCLEOTIDE SEQUENCE [LARGE SCALE GENOMIC DNA]</scope>
</reference>
<feature type="compositionally biased region" description="Basic and acidic residues" evidence="1">
    <location>
        <begin position="127"/>
        <end position="137"/>
    </location>
</feature>
<dbReference type="InterPro" id="IPR052867">
    <property type="entry name" value="ATP_Synthase_Subunit_6"/>
</dbReference>
<accession>A0A3L6QQF6</accession>